<feature type="signal peptide" evidence="2">
    <location>
        <begin position="1"/>
        <end position="23"/>
    </location>
</feature>
<evidence type="ECO:0000256" key="1">
    <source>
        <dbReference type="ARBA" id="ARBA00022801"/>
    </source>
</evidence>
<feature type="chain" id="PRO_5045997257" evidence="2">
    <location>
        <begin position="24"/>
        <end position="312"/>
    </location>
</feature>
<keyword evidence="2" id="KW-0732">Signal</keyword>
<reference evidence="4 5" key="1">
    <citation type="submission" date="2023-01" db="EMBL/GenBank/DDBJ databases">
        <title>Novel species of the genus Asticcacaulis isolated from rivers.</title>
        <authorList>
            <person name="Lu H."/>
        </authorList>
    </citation>
    <scope>NUCLEOTIDE SEQUENCE [LARGE SCALE GENOMIC DNA]</scope>
    <source>
        <strain evidence="4 5">LKC15W</strain>
    </source>
</reference>
<keyword evidence="5" id="KW-1185">Reference proteome</keyword>
<evidence type="ECO:0000259" key="3">
    <source>
        <dbReference type="PROSITE" id="PS50175"/>
    </source>
</evidence>
<dbReference type="Proteomes" id="UP001218579">
    <property type="component" value="Unassembled WGS sequence"/>
</dbReference>
<accession>A0ABT5HJ82</accession>
<dbReference type="InterPro" id="IPR034122">
    <property type="entry name" value="Retropepsin-like_bacterial"/>
</dbReference>
<comment type="caution">
    <text evidence="4">The sequence shown here is derived from an EMBL/GenBank/DDBJ whole genome shotgun (WGS) entry which is preliminary data.</text>
</comment>
<evidence type="ECO:0000313" key="5">
    <source>
        <dbReference type="Proteomes" id="UP001218579"/>
    </source>
</evidence>
<gene>
    <name evidence="4" type="ORF">PQU98_09150</name>
</gene>
<evidence type="ECO:0000313" key="4">
    <source>
        <dbReference type="EMBL" id="MDC7676295.1"/>
    </source>
</evidence>
<dbReference type="InterPro" id="IPR001995">
    <property type="entry name" value="Peptidase_A2_cat"/>
</dbReference>
<name>A0ABT5HJ82_9CAUL</name>
<evidence type="ECO:0000256" key="2">
    <source>
        <dbReference type="SAM" id="SignalP"/>
    </source>
</evidence>
<protein>
    <submittedName>
        <fullName evidence="4">Retroviral-like aspartic protease family protein</fullName>
    </submittedName>
</protein>
<dbReference type="InterPro" id="IPR021109">
    <property type="entry name" value="Peptidase_aspartic_dom_sf"/>
</dbReference>
<dbReference type="RefSeq" id="WP_272744640.1">
    <property type="nucleotide sequence ID" value="NZ_JAQQKV010000002.1"/>
</dbReference>
<proteinExistence type="predicted"/>
<keyword evidence="1" id="KW-0378">Hydrolase</keyword>
<organism evidence="4 5">
    <name type="scientific">Asticcacaulis machinosus</name>
    <dbReference type="NCBI Taxonomy" id="2984211"/>
    <lineage>
        <taxon>Bacteria</taxon>
        <taxon>Pseudomonadati</taxon>
        <taxon>Pseudomonadota</taxon>
        <taxon>Alphaproteobacteria</taxon>
        <taxon>Caulobacterales</taxon>
        <taxon>Caulobacteraceae</taxon>
        <taxon>Asticcacaulis</taxon>
    </lineage>
</organism>
<sequence>MNRRQWLQAAAASGGLWSAQAFAADDETVAVPIALAPPRRIVTSLTIGGKGPYYFILDTGASVSGIKPSLARQLNMRLVEYEKIYGIGGSDHTAIYQANDVVFGEAFRVKAMAMAGFDIFEAFEFDGLLAAGFLTGVPSRLDLDTMQLTFYPGGRGLDLSGYHLWPSRREQAGAGEKIYVDVMVDGLKANCLLDTGAGAAVNLASGFVRKHKLWDRYKPYQDRMARGIHGDQVKTRYVHAETVTIGDFPIKGAPLTLYDPKVDSSFGGVDGIVGMGAIGRFNHVFAADGIYVKPNRYFDDVQLLFGKPAPQP</sequence>
<dbReference type="SUPFAM" id="SSF50630">
    <property type="entry name" value="Acid proteases"/>
    <property type="match status" value="2"/>
</dbReference>
<feature type="domain" description="Peptidase A2" evidence="3">
    <location>
        <begin position="53"/>
        <end position="89"/>
    </location>
</feature>
<dbReference type="CDD" id="cd05483">
    <property type="entry name" value="retropepsin_like_bacteria"/>
    <property type="match status" value="1"/>
</dbReference>
<dbReference type="PROSITE" id="PS50175">
    <property type="entry name" value="ASP_PROT_RETROV"/>
    <property type="match status" value="1"/>
</dbReference>
<dbReference type="Pfam" id="PF13650">
    <property type="entry name" value="Asp_protease_2"/>
    <property type="match status" value="2"/>
</dbReference>
<dbReference type="EMBL" id="JAQQKV010000002">
    <property type="protein sequence ID" value="MDC7676295.1"/>
    <property type="molecule type" value="Genomic_DNA"/>
</dbReference>
<dbReference type="Gene3D" id="2.40.70.10">
    <property type="entry name" value="Acid Proteases"/>
    <property type="match status" value="2"/>
</dbReference>